<reference evidence="3 4" key="1">
    <citation type="submission" date="2016-02" db="EMBL/GenBank/DDBJ databases">
        <title>Comparative genomic and transcriptomic foundation for Pichia pastoris.</title>
        <authorList>
            <person name="Love K.R."/>
            <person name="Shah K.A."/>
            <person name="Whittaker C.A."/>
            <person name="Wu J."/>
            <person name="Bartlett M.C."/>
            <person name="Ma D."/>
            <person name="Leeson R.L."/>
            <person name="Priest M."/>
            <person name="Young S.K."/>
            <person name="Love J.C."/>
        </authorList>
    </citation>
    <scope>NUCLEOTIDE SEQUENCE [LARGE SCALE GENOMIC DNA]</scope>
    <source>
        <strain evidence="3 4">ATCC 28485</strain>
    </source>
</reference>
<dbReference type="InterPro" id="IPR005036">
    <property type="entry name" value="CBM21_dom"/>
</dbReference>
<keyword evidence="4" id="KW-1185">Reference proteome</keyword>
<evidence type="ECO:0000313" key="3">
    <source>
        <dbReference type="EMBL" id="ANZ74512.1"/>
    </source>
</evidence>
<feature type="region of interest" description="Disordered" evidence="1">
    <location>
        <begin position="435"/>
        <end position="480"/>
    </location>
</feature>
<feature type="domain" description="CBM21" evidence="2">
    <location>
        <begin position="244"/>
        <end position="375"/>
    </location>
</feature>
<dbReference type="OrthoDB" id="3981307at2759"/>
<dbReference type="Proteomes" id="UP000094565">
    <property type="component" value="Chromosome 1"/>
</dbReference>
<dbReference type="AlphaFoldDB" id="A0A1B2J937"/>
<organism evidence="3 4">
    <name type="scientific">Komagataella pastoris</name>
    <name type="common">Yeast</name>
    <name type="synonym">Pichia pastoris</name>
    <dbReference type="NCBI Taxonomy" id="4922"/>
    <lineage>
        <taxon>Eukaryota</taxon>
        <taxon>Fungi</taxon>
        <taxon>Dikarya</taxon>
        <taxon>Ascomycota</taxon>
        <taxon>Saccharomycotina</taxon>
        <taxon>Pichiomycetes</taxon>
        <taxon>Pichiales</taxon>
        <taxon>Pichiaceae</taxon>
        <taxon>Komagataella</taxon>
    </lineage>
</organism>
<dbReference type="InterPro" id="IPR038175">
    <property type="entry name" value="CBM21_dom_sf"/>
</dbReference>
<accession>A0A1B2J937</accession>
<dbReference type="PANTHER" id="PTHR12307:SF36">
    <property type="entry name" value="GLYCOGEN-BINDING SUBUNIT 76A"/>
    <property type="match status" value="1"/>
</dbReference>
<gene>
    <name evidence="3" type="ORF">ATY40_BA7500302</name>
</gene>
<dbReference type="GO" id="GO:0008157">
    <property type="term" value="F:protein phosphatase 1 binding"/>
    <property type="evidence" value="ECO:0007669"/>
    <property type="project" value="TreeGrafter"/>
</dbReference>
<name>A0A1B2J937_PICPA</name>
<evidence type="ECO:0000259" key="2">
    <source>
        <dbReference type="PROSITE" id="PS51159"/>
    </source>
</evidence>
<dbReference type="InterPro" id="IPR050782">
    <property type="entry name" value="PP1_regulatory_subunit_3"/>
</dbReference>
<protein>
    <submittedName>
        <fullName evidence="3">BA75_00302T0</fullName>
    </submittedName>
</protein>
<dbReference type="Gene3D" id="2.60.40.2440">
    <property type="entry name" value="Carbohydrate binding type-21 domain"/>
    <property type="match status" value="1"/>
</dbReference>
<evidence type="ECO:0000313" key="4">
    <source>
        <dbReference type="Proteomes" id="UP000094565"/>
    </source>
</evidence>
<proteinExistence type="predicted"/>
<dbReference type="Pfam" id="PF03370">
    <property type="entry name" value="CBM_21"/>
    <property type="match status" value="1"/>
</dbReference>
<dbReference type="GO" id="GO:2001069">
    <property type="term" value="F:glycogen binding"/>
    <property type="evidence" value="ECO:0007669"/>
    <property type="project" value="TreeGrafter"/>
</dbReference>
<dbReference type="PROSITE" id="PS51159">
    <property type="entry name" value="CBM21"/>
    <property type="match status" value="1"/>
</dbReference>
<dbReference type="GO" id="GO:0005979">
    <property type="term" value="P:regulation of glycogen biosynthetic process"/>
    <property type="evidence" value="ECO:0007669"/>
    <property type="project" value="TreeGrafter"/>
</dbReference>
<dbReference type="EMBL" id="CP014584">
    <property type="protein sequence ID" value="ANZ74512.1"/>
    <property type="molecule type" value="Genomic_DNA"/>
</dbReference>
<sequence>MAYLGPKVYKTTPLTSNNLAFLNSSSSSNSANFSNDDTLSSTPDSVLSLNSDSVSTYSSTSSEINQGSHYGWEQMDLKVSSTSTLSRNDSTSSLSTIVDAQNEITSNNNDLIVSPVSSPRTKAGGLLKPSLKLPILKRCSSVPNYNEEATKVSAKSVRFSEDLERIKIFNKSSTPMALSTDNSPISSPLGRENMLWDEFSLEYDDDDDDQSGMSDAESESDSVSSVYDYNIWRLISSALPLSGPSINFKRFVNLPPIVIESIKLSSNKTSIIGFIYVKNTSFEKRISIIATTDNWKNTFNFNSCCNYISSNHIFNYEKSHSPSDMYDKFSFIIKIDDLVSHESLGNNLTIQLCAKYETAGQVFWDSDFGRNYRISLTKITKHQVNSAPYDTSFLDVLDYKLGSNASNSQFKNRYQFSLDSNYSVNESYFSARPLFRPSSSSSSSSASSKKSIQRTPLGVPKRSFNTPQGSDPKFFDKSNDSKYNDLVRKYCFYQTASPSSPSTSEPLAG</sequence>
<dbReference type="GO" id="GO:0000164">
    <property type="term" value="C:protein phosphatase type 1 complex"/>
    <property type="evidence" value="ECO:0007669"/>
    <property type="project" value="TreeGrafter"/>
</dbReference>
<feature type="compositionally biased region" description="Low complexity" evidence="1">
    <location>
        <begin position="438"/>
        <end position="450"/>
    </location>
</feature>
<evidence type="ECO:0000256" key="1">
    <source>
        <dbReference type="SAM" id="MobiDB-lite"/>
    </source>
</evidence>
<dbReference type="PANTHER" id="PTHR12307">
    <property type="entry name" value="PROTEIN PHOSPHATASE 1 REGULATORY SUBUNIT"/>
    <property type="match status" value="1"/>
</dbReference>